<gene>
    <name evidence="1" type="ORF">BDZ83DRAFT_648684</name>
</gene>
<proteinExistence type="predicted"/>
<dbReference type="EMBL" id="JAHMHS010000017">
    <property type="protein sequence ID" value="KAK1728416.1"/>
    <property type="molecule type" value="Genomic_DNA"/>
</dbReference>
<accession>A0AAD8XIW1</accession>
<evidence type="ECO:0000313" key="1">
    <source>
        <dbReference type="EMBL" id="KAK1728416.1"/>
    </source>
</evidence>
<dbReference type="Proteomes" id="UP001244207">
    <property type="component" value="Unassembled WGS sequence"/>
</dbReference>
<dbReference type="GeneID" id="85394102"/>
<comment type="caution">
    <text evidence="1">The sequence shown here is derived from an EMBL/GenBank/DDBJ whole genome shotgun (WGS) entry which is preliminary data.</text>
</comment>
<reference evidence="1" key="1">
    <citation type="submission" date="2021-12" db="EMBL/GenBank/DDBJ databases">
        <title>Comparative genomics, transcriptomics and evolutionary studies reveal genomic signatures of adaptation to plant cell wall in hemibiotrophic fungi.</title>
        <authorList>
            <consortium name="DOE Joint Genome Institute"/>
            <person name="Baroncelli R."/>
            <person name="Diaz J.F."/>
            <person name="Benocci T."/>
            <person name="Peng M."/>
            <person name="Battaglia E."/>
            <person name="Haridas S."/>
            <person name="Andreopoulos W."/>
            <person name="Labutti K."/>
            <person name="Pangilinan J."/>
            <person name="Floch G.L."/>
            <person name="Makela M.R."/>
            <person name="Henrissat B."/>
            <person name="Grigoriev I.V."/>
            <person name="Crouch J.A."/>
            <person name="De Vries R.P."/>
            <person name="Sukno S.A."/>
            <person name="Thon M.R."/>
        </authorList>
    </citation>
    <scope>NUCLEOTIDE SEQUENCE</scope>
    <source>
        <strain evidence="1">CBS 112980</strain>
    </source>
</reference>
<protein>
    <submittedName>
        <fullName evidence="1">Uncharacterized protein</fullName>
    </submittedName>
</protein>
<name>A0AAD8XIW1_GLOAC</name>
<sequence>MDDRKNADLLGTAGLSFDAQSLLISLQRAPLQETRTHRKMVIAESAPAEKRKVGLPALSFPNTCSKQGDGYGFGGGVLTMCSKALDDHLEEEEEGCVGGGPVTSDVFHGTKAGMLDAGAAGKAEEHVHEYLEYLTVELTLCRRCAPGGTLCIEICRFEGLLSYIPRHLPTNASYGMRWRLRCSPRFCTSQYPGPTGGKLTMKLSIIPPPIDRSNQVPFQSTSTSILIDAATLSEASEAQLSVTIPAQHSTNCNQTSLKT</sequence>
<dbReference type="RefSeq" id="XP_060368471.1">
    <property type="nucleotide sequence ID" value="XM_060510203.1"/>
</dbReference>
<dbReference type="AlphaFoldDB" id="A0AAD8XIW1"/>
<organism evidence="1 2">
    <name type="scientific">Glomerella acutata</name>
    <name type="common">Colletotrichum acutatum</name>
    <dbReference type="NCBI Taxonomy" id="27357"/>
    <lineage>
        <taxon>Eukaryota</taxon>
        <taxon>Fungi</taxon>
        <taxon>Dikarya</taxon>
        <taxon>Ascomycota</taxon>
        <taxon>Pezizomycotina</taxon>
        <taxon>Sordariomycetes</taxon>
        <taxon>Hypocreomycetidae</taxon>
        <taxon>Glomerellales</taxon>
        <taxon>Glomerellaceae</taxon>
        <taxon>Colletotrichum</taxon>
        <taxon>Colletotrichum acutatum species complex</taxon>
    </lineage>
</organism>
<evidence type="ECO:0000313" key="2">
    <source>
        <dbReference type="Proteomes" id="UP001244207"/>
    </source>
</evidence>
<keyword evidence="2" id="KW-1185">Reference proteome</keyword>